<keyword evidence="2" id="KW-1185">Reference proteome</keyword>
<name>A0ABD2Y776_9GENT</name>
<sequence>MDPMKDLFQELGFFIMFLYYPHPSWMYEEKKELILSKTEAVANEAASLIFLSRNNLKRADMANELSELIDKIVRLKPKIKEIFVQIPESLHSNLPMMTNGLNLISSLMEDMRELLKCEPSSISSVMHVIKMLDSGFESLKGFLLVTSEQHHDDEEIKDLCT</sequence>
<organism evidence="1 2">
    <name type="scientific">Cinchona calisaya</name>
    <dbReference type="NCBI Taxonomy" id="153742"/>
    <lineage>
        <taxon>Eukaryota</taxon>
        <taxon>Viridiplantae</taxon>
        <taxon>Streptophyta</taxon>
        <taxon>Embryophyta</taxon>
        <taxon>Tracheophyta</taxon>
        <taxon>Spermatophyta</taxon>
        <taxon>Magnoliopsida</taxon>
        <taxon>eudicotyledons</taxon>
        <taxon>Gunneridae</taxon>
        <taxon>Pentapetalae</taxon>
        <taxon>asterids</taxon>
        <taxon>lamiids</taxon>
        <taxon>Gentianales</taxon>
        <taxon>Rubiaceae</taxon>
        <taxon>Cinchonoideae</taxon>
        <taxon>Cinchoneae</taxon>
        <taxon>Cinchona</taxon>
    </lineage>
</organism>
<protein>
    <submittedName>
        <fullName evidence="1">Uncharacterized protein</fullName>
    </submittedName>
</protein>
<evidence type="ECO:0000313" key="1">
    <source>
        <dbReference type="EMBL" id="KAL3502035.1"/>
    </source>
</evidence>
<comment type="caution">
    <text evidence="1">The sequence shown here is derived from an EMBL/GenBank/DDBJ whole genome shotgun (WGS) entry which is preliminary data.</text>
</comment>
<dbReference type="AlphaFoldDB" id="A0ABD2Y776"/>
<dbReference type="EMBL" id="JBJUIK010000015">
    <property type="protein sequence ID" value="KAL3502035.1"/>
    <property type="molecule type" value="Genomic_DNA"/>
</dbReference>
<dbReference type="Proteomes" id="UP001630127">
    <property type="component" value="Unassembled WGS sequence"/>
</dbReference>
<reference evidence="1 2" key="1">
    <citation type="submission" date="2024-11" db="EMBL/GenBank/DDBJ databases">
        <title>A near-complete genome assembly of Cinchona calisaya.</title>
        <authorList>
            <person name="Lian D.C."/>
            <person name="Zhao X.W."/>
            <person name="Wei L."/>
        </authorList>
    </citation>
    <scope>NUCLEOTIDE SEQUENCE [LARGE SCALE GENOMIC DNA]</scope>
    <source>
        <tissue evidence="1">Nenye</tissue>
    </source>
</reference>
<gene>
    <name evidence="1" type="ORF">ACH5RR_036484</name>
</gene>
<proteinExistence type="predicted"/>
<accession>A0ABD2Y776</accession>
<evidence type="ECO:0000313" key="2">
    <source>
        <dbReference type="Proteomes" id="UP001630127"/>
    </source>
</evidence>